<evidence type="ECO:0000313" key="2">
    <source>
        <dbReference type="EMBL" id="BDE95567.1"/>
    </source>
</evidence>
<dbReference type="SUPFAM" id="SSF89155">
    <property type="entry name" value="TorD-like"/>
    <property type="match status" value="1"/>
</dbReference>
<reference evidence="2 3" key="1">
    <citation type="submission" date="2022-01" db="EMBL/GenBank/DDBJ databases">
        <title>Novel bile acid biosynthetic pathways are enriched in the microbiome of centenarians.</title>
        <authorList>
            <person name="Sato Y."/>
            <person name="Atarashi K."/>
            <person name="Plichta R.D."/>
            <person name="Arai Y."/>
            <person name="Sasajima S."/>
            <person name="Kearney M.S."/>
            <person name="Suda W."/>
            <person name="Takeshita K."/>
            <person name="Sasaki T."/>
            <person name="Okamoto S."/>
            <person name="Skelly N.A."/>
            <person name="Okamura Y."/>
            <person name="Vlamakis H."/>
            <person name="Li Y."/>
            <person name="Tanoue T."/>
            <person name="Takei H."/>
            <person name="Nittono H."/>
            <person name="Narushima S."/>
            <person name="Irie J."/>
            <person name="Itoh H."/>
            <person name="Moriya K."/>
            <person name="Sugiura Y."/>
            <person name="Suematsu M."/>
            <person name="Moritoki N."/>
            <person name="Shibata S."/>
            <person name="Littman R.D."/>
            <person name="Fischbach A.M."/>
            <person name="Uwamino Y."/>
            <person name="Inoue T."/>
            <person name="Honda A."/>
            <person name="Hattori M."/>
            <person name="Murai T."/>
            <person name="Xavier J.R."/>
            <person name="Hirose N."/>
            <person name="Honda K."/>
        </authorList>
    </citation>
    <scope>NUCLEOTIDE SEQUENCE [LARGE SCALE GENOMIC DNA]</scope>
    <source>
        <strain evidence="2 3">CE91-St30</strain>
    </source>
</reference>
<protein>
    <submittedName>
        <fullName evidence="2">Dehydrogenase</fullName>
    </submittedName>
</protein>
<dbReference type="InterPro" id="IPR020945">
    <property type="entry name" value="DMSO/NO3_reduct_chaperone"/>
</dbReference>
<organism evidence="2 3">
    <name type="scientific">Raoultibacter timonensis</name>
    <dbReference type="NCBI Taxonomy" id="1907662"/>
    <lineage>
        <taxon>Bacteria</taxon>
        <taxon>Bacillati</taxon>
        <taxon>Actinomycetota</taxon>
        <taxon>Coriobacteriia</taxon>
        <taxon>Eggerthellales</taxon>
        <taxon>Eggerthellaceae</taxon>
        <taxon>Raoultibacter</taxon>
    </lineage>
</organism>
<sequence length="224" mass="24453">MSINIPWSDLADVYGFIGNSLLKPMTQTADAGIDPGFWVSFPDFGDASIREAIARCRRFAEQAASHVSNGEDVVLRVSVEYTSLFIGPPSPAAPPWETMYRSDHATVGFGNPTFEMRRILRESGLELSNENNQYEDHMGIELLYLSTQCASLGFAAGGEPREASSAADSNALAVLGFITGHPLDWIGGFRERIAQTHPDGYFAVLLGLAESVLTWHANALRTRD</sequence>
<evidence type="ECO:0000313" key="3">
    <source>
        <dbReference type="Proteomes" id="UP001320544"/>
    </source>
</evidence>
<dbReference type="InterPro" id="IPR050289">
    <property type="entry name" value="TorD/DmsD_chaperones"/>
</dbReference>
<dbReference type="Gene3D" id="1.10.3480.10">
    <property type="entry name" value="TorD-like"/>
    <property type="match status" value="1"/>
</dbReference>
<dbReference type="Pfam" id="PF02613">
    <property type="entry name" value="Nitrate_red_del"/>
    <property type="match status" value="1"/>
</dbReference>
<dbReference type="PANTHER" id="PTHR34227">
    <property type="entry name" value="CHAPERONE PROTEIN YCDY"/>
    <property type="match status" value="1"/>
</dbReference>
<dbReference type="PANTHER" id="PTHR34227:SF1">
    <property type="entry name" value="DIMETHYL SULFOXIDE REDUCTASE CHAPERONE-RELATED"/>
    <property type="match status" value="1"/>
</dbReference>
<dbReference type="EMBL" id="AP025564">
    <property type="protein sequence ID" value="BDE95567.1"/>
    <property type="molecule type" value="Genomic_DNA"/>
</dbReference>
<dbReference type="RefSeq" id="WP_244411909.1">
    <property type="nucleotide sequence ID" value="NZ_AP025564.1"/>
</dbReference>
<evidence type="ECO:0000256" key="1">
    <source>
        <dbReference type="ARBA" id="ARBA00023186"/>
    </source>
</evidence>
<name>A0ABN6MC20_9ACTN</name>
<keyword evidence="1" id="KW-0143">Chaperone</keyword>
<dbReference type="Proteomes" id="UP001320544">
    <property type="component" value="Chromosome"/>
</dbReference>
<gene>
    <name evidence="2" type="ORF">CE91St30_09000</name>
</gene>
<keyword evidence="3" id="KW-1185">Reference proteome</keyword>
<dbReference type="InterPro" id="IPR036411">
    <property type="entry name" value="TorD-like_sf"/>
</dbReference>
<accession>A0ABN6MC20</accession>
<proteinExistence type="predicted"/>